<gene>
    <name evidence="10" type="ORF">SAMN05216214_10916</name>
</gene>
<keyword evidence="6" id="KW-0561">Oxygen transport</keyword>
<dbReference type="Proteomes" id="UP000185766">
    <property type="component" value="Unassembled WGS sequence"/>
</dbReference>
<feature type="binding site" description="proximal binding residue" evidence="7">
    <location>
        <position position="90"/>
    </location>
    <ligand>
        <name>heme</name>
        <dbReference type="ChEBI" id="CHEBI:30413"/>
    </ligand>
    <ligandPart>
        <name>Fe</name>
        <dbReference type="ChEBI" id="CHEBI:18248"/>
    </ligandPart>
</feature>
<sequence length="138" mass="15170">MRAWLFSGLLVLLVGCATPAPDSLYQQLGGQTGITRIVEDMLLRAAADARIKQHFVEVDIVRVRDKLVEQLCELSGGPCIYSGDSMEESHTGLHISRSDFNALVELLQAAMDQQGVSVRAQNQLLAHLAPMRGEIIER</sequence>
<dbReference type="SUPFAM" id="SSF46458">
    <property type="entry name" value="Globin-like"/>
    <property type="match status" value="1"/>
</dbReference>
<keyword evidence="11" id="KW-1185">Reference proteome</keyword>
<dbReference type="CDD" id="cd00454">
    <property type="entry name" value="TrHb1_N"/>
    <property type="match status" value="1"/>
</dbReference>
<evidence type="ECO:0000256" key="9">
    <source>
        <dbReference type="SAM" id="SignalP"/>
    </source>
</evidence>
<proteinExistence type="inferred from homology"/>
<protein>
    <recommendedName>
        <fullName evidence="6">Group 1 truncated hemoglobin</fullName>
    </recommendedName>
</protein>
<evidence type="ECO:0000313" key="11">
    <source>
        <dbReference type="Proteomes" id="UP000185766"/>
    </source>
</evidence>
<evidence type="ECO:0000256" key="4">
    <source>
        <dbReference type="ARBA" id="ARBA00022723"/>
    </source>
</evidence>
<dbReference type="InterPro" id="IPR009050">
    <property type="entry name" value="Globin-like_sf"/>
</dbReference>
<dbReference type="AlphaFoldDB" id="A0A1H7N5A5"/>
<keyword evidence="2 6" id="KW-0813">Transport</keyword>
<dbReference type="PROSITE" id="PS51257">
    <property type="entry name" value="PROKAR_LIPOPROTEIN"/>
    <property type="match status" value="1"/>
</dbReference>
<evidence type="ECO:0000256" key="2">
    <source>
        <dbReference type="ARBA" id="ARBA00022448"/>
    </source>
</evidence>
<evidence type="ECO:0000256" key="1">
    <source>
        <dbReference type="ARBA" id="ARBA00009660"/>
    </source>
</evidence>
<organism evidence="10 11">
    <name type="scientific">Atopomonas hussainii</name>
    <dbReference type="NCBI Taxonomy" id="1429083"/>
    <lineage>
        <taxon>Bacteria</taxon>
        <taxon>Pseudomonadati</taxon>
        <taxon>Pseudomonadota</taxon>
        <taxon>Gammaproteobacteria</taxon>
        <taxon>Pseudomonadales</taxon>
        <taxon>Pseudomonadaceae</taxon>
        <taxon>Atopomonas</taxon>
    </lineage>
</organism>
<dbReference type="GO" id="GO:0020037">
    <property type="term" value="F:heme binding"/>
    <property type="evidence" value="ECO:0007669"/>
    <property type="project" value="InterPro"/>
</dbReference>
<dbReference type="InterPro" id="IPR012292">
    <property type="entry name" value="Globin/Proto"/>
</dbReference>
<dbReference type="STRING" id="1429083.GCA_001885685_02962"/>
<dbReference type="InterPro" id="IPR016339">
    <property type="entry name" value="Hemoglobin_trunc_I"/>
</dbReference>
<feature type="binding site" description="distal binding residue" evidence="8">
    <location>
        <position position="90"/>
    </location>
    <ligand>
        <name>heme</name>
        <dbReference type="ChEBI" id="CHEBI:30413"/>
    </ligand>
    <ligandPart>
        <name>Fe</name>
        <dbReference type="ChEBI" id="CHEBI:18248"/>
    </ligandPart>
</feature>
<dbReference type="GO" id="GO:0005344">
    <property type="term" value="F:oxygen carrier activity"/>
    <property type="evidence" value="ECO:0007669"/>
    <property type="project" value="UniProtKB-UniRule"/>
</dbReference>
<evidence type="ECO:0000256" key="6">
    <source>
        <dbReference type="PIRNR" id="PIRNR002030"/>
    </source>
</evidence>
<dbReference type="InterPro" id="IPR001486">
    <property type="entry name" value="Hemoglobin_trunc"/>
</dbReference>
<reference evidence="10 11" key="1">
    <citation type="submission" date="2016-10" db="EMBL/GenBank/DDBJ databases">
        <authorList>
            <person name="de Groot N.N."/>
        </authorList>
    </citation>
    <scope>NUCLEOTIDE SEQUENCE [LARGE SCALE GENOMIC DNA]</scope>
    <source>
        <strain evidence="10 11">JCM 19513</strain>
    </source>
</reference>
<dbReference type="Pfam" id="PF01152">
    <property type="entry name" value="Bac_globin"/>
    <property type="match status" value="1"/>
</dbReference>
<dbReference type="RefSeq" id="WP_074867823.1">
    <property type="nucleotide sequence ID" value="NZ_FOAS01000009.1"/>
</dbReference>
<evidence type="ECO:0000256" key="8">
    <source>
        <dbReference type="PIRSR" id="PIRSR601486-1"/>
    </source>
</evidence>
<feature type="signal peptide" evidence="9">
    <location>
        <begin position="1"/>
        <end position="19"/>
    </location>
</feature>
<accession>A0A1H7N5A5</accession>
<dbReference type="GO" id="GO:0019825">
    <property type="term" value="F:oxygen binding"/>
    <property type="evidence" value="ECO:0007669"/>
    <property type="project" value="InterPro"/>
</dbReference>
<keyword evidence="5 6" id="KW-0408">Iron</keyword>
<evidence type="ECO:0000256" key="7">
    <source>
        <dbReference type="PIRSR" id="PIRSR002030-1"/>
    </source>
</evidence>
<keyword evidence="9" id="KW-0732">Signal</keyword>
<name>A0A1H7N5A5_9GAMM</name>
<dbReference type="Gene3D" id="1.10.490.10">
    <property type="entry name" value="Globins"/>
    <property type="match status" value="1"/>
</dbReference>
<dbReference type="GO" id="GO:0046872">
    <property type="term" value="F:metal ion binding"/>
    <property type="evidence" value="ECO:0007669"/>
    <property type="project" value="UniProtKB-UniRule"/>
</dbReference>
<keyword evidence="4 6" id="KW-0479">Metal-binding</keyword>
<keyword evidence="3 6" id="KW-0349">Heme</keyword>
<evidence type="ECO:0000256" key="5">
    <source>
        <dbReference type="ARBA" id="ARBA00023004"/>
    </source>
</evidence>
<evidence type="ECO:0000313" key="10">
    <source>
        <dbReference type="EMBL" id="SEL18135.1"/>
    </source>
</evidence>
<evidence type="ECO:0000256" key="3">
    <source>
        <dbReference type="ARBA" id="ARBA00022617"/>
    </source>
</evidence>
<dbReference type="EMBL" id="FOAS01000009">
    <property type="protein sequence ID" value="SEL18135.1"/>
    <property type="molecule type" value="Genomic_DNA"/>
</dbReference>
<comment type="cofactor">
    <cofactor evidence="7">
        <name>heme</name>
        <dbReference type="ChEBI" id="CHEBI:30413"/>
    </cofactor>
    <text evidence="7">Binds 1 heme group per subunit.</text>
</comment>
<comment type="similarity">
    <text evidence="1 6">Belongs to the truncated hemoglobin family. Group I subfamily.</text>
</comment>
<dbReference type="PIRSF" id="PIRSF002030">
    <property type="entry name" value="Globin_Protozoa/Cyanobacteria"/>
    <property type="match status" value="1"/>
</dbReference>
<feature type="chain" id="PRO_5010256627" description="Group 1 truncated hemoglobin" evidence="9">
    <location>
        <begin position="20"/>
        <end position="138"/>
    </location>
</feature>